<dbReference type="GeneID" id="35382112"/>
<dbReference type="RefSeq" id="YP_009448541.1">
    <property type="nucleotide sequence ID" value="NC_036594.1"/>
</dbReference>
<dbReference type="KEGG" id="vg:35382112"/>
<reference evidence="1" key="1">
    <citation type="submission" date="2017-08" db="EMBL/GenBank/DDBJ databases">
        <authorList>
            <consortium name="Urmite Genomes"/>
        </authorList>
    </citation>
    <scope>NUCLEOTIDE SEQUENCE [LARGE SCALE GENOMIC DNA]</scope>
    <source>
        <strain evidence="1">IHUMI-LCC2</strain>
    </source>
</reference>
<gene>
    <name evidence="1" type="ORF">ORPV_335</name>
</gene>
<evidence type="ECO:0000313" key="1">
    <source>
        <dbReference type="EMBL" id="SNW62239.1"/>
    </source>
</evidence>
<name>A0A2I2L450_9VIRU</name>
<accession>A0A2I2L450</accession>
<proteinExistence type="predicted"/>
<dbReference type="Proteomes" id="UP000236316">
    <property type="component" value="Segment"/>
</dbReference>
<keyword evidence="2" id="KW-1185">Reference proteome</keyword>
<evidence type="ECO:0000313" key="2">
    <source>
        <dbReference type="Proteomes" id="UP000236316"/>
    </source>
</evidence>
<sequence length="263" mass="31028">MEYKLITTQFETLYVIDEKQYNKLLKVLPNIKMLTSGSHVVIPNFANMVHSKMTKCLTRIIWGMKITLSCLELIHKLGGNFEYYATQELVLRYIWILQNFIRNKDEKGFKVDPRMNALYEPMDNLISNNYMSWKLSIIVQKLILESSEVNNVPQDLDKSDNFCYELYDHKLLKGLDGLIYKSDKNLIVNIPISSHTDSPVIIGIHDGKLYLKHYMYTKYKFIDMQEIMYRSTGSLLWIIENFPYNIYNMRGRVKYEINSVSGW</sequence>
<organism evidence="1">
    <name type="scientific">Orpheovirus IHUMI-LCC2</name>
    <dbReference type="NCBI Taxonomy" id="2023057"/>
    <lineage>
        <taxon>Viruses</taxon>
        <taxon>Varidnaviria</taxon>
        <taxon>Bamfordvirae</taxon>
        <taxon>Nucleocytoviricota</taxon>
        <taxon>Megaviricetes</taxon>
        <taxon>Pimascovirales</taxon>
        <taxon>Ocovirineae</taxon>
        <taxon>Orpheoviridae</taxon>
        <taxon>Alphaorpheovirus</taxon>
        <taxon>Alphaorpheovirus massiliense</taxon>
    </lineage>
</organism>
<dbReference type="EMBL" id="LT906555">
    <property type="protein sequence ID" value="SNW62239.1"/>
    <property type="molecule type" value="Genomic_DNA"/>
</dbReference>
<protein>
    <submittedName>
        <fullName evidence="1">Uncharacterized protein</fullName>
    </submittedName>
</protein>